<dbReference type="Gene3D" id="1.10.357.40">
    <property type="entry name" value="YbiA-like"/>
    <property type="match status" value="1"/>
</dbReference>
<proteinExistence type="predicted"/>
<organism evidence="4 5">
    <name type="scientific">Insolitispirillum peregrinum</name>
    <dbReference type="NCBI Taxonomy" id="80876"/>
    <lineage>
        <taxon>Bacteria</taxon>
        <taxon>Pseudomonadati</taxon>
        <taxon>Pseudomonadota</taxon>
        <taxon>Alphaproteobacteria</taxon>
        <taxon>Rhodospirillales</taxon>
        <taxon>Novispirillaceae</taxon>
        <taxon>Insolitispirillum</taxon>
    </lineage>
</organism>
<evidence type="ECO:0000313" key="5">
    <source>
        <dbReference type="Proteomes" id="UP000185678"/>
    </source>
</evidence>
<dbReference type="InterPro" id="IPR012816">
    <property type="entry name" value="NADAR"/>
</dbReference>
<dbReference type="Proteomes" id="UP000185678">
    <property type="component" value="Unassembled WGS sequence"/>
</dbReference>
<protein>
    <recommendedName>
        <fullName evidence="3">NADAR domain-containing protein</fullName>
    </recommendedName>
</protein>
<dbReference type="CDD" id="cd15457">
    <property type="entry name" value="NADAR"/>
    <property type="match status" value="1"/>
</dbReference>
<accession>A0A1N7IHW1</accession>
<dbReference type="STRING" id="80876.SAMN05421779_10188"/>
<gene>
    <name evidence="4" type="ORF">SAMN05421779_10188</name>
</gene>
<dbReference type="AlphaFoldDB" id="A0A1N7IHW1"/>
<dbReference type="InterPro" id="IPR037238">
    <property type="entry name" value="YbiA-like_sf"/>
</dbReference>
<dbReference type="EMBL" id="FTOA01000001">
    <property type="protein sequence ID" value="SIS36673.1"/>
    <property type="molecule type" value="Genomic_DNA"/>
</dbReference>
<evidence type="ECO:0000259" key="3">
    <source>
        <dbReference type="Pfam" id="PF08719"/>
    </source>
</evidence>
<evidence type="ECO:0000256" key="2">
    <source>
        <dbReference type="ARBA" id="ARBA00000751"/>
    </source>
</evidence>
<comment type="catalytic activity">
    <reaction evidence="2">
        <text>2,5-diamino-6-hydroxy-4-(5-phosphoribosylamino)-pyrimidine + H2O = 2,5,6-triamino-4-hydroxypyrimidine + D-ribose 5-phosphate</text>
        <dbReference type="Rhea" id="RHEA:23436"/>
        <dbReference type="ChEBI" id="CHEBI:15377"/>
        <dbReference type="ChEBI" id="CHEBI:58614"/>
        <dbReference type="ChEBI" id="CHEBI:78346"/>
        <dbReference type="ChEBI" id="CHEBI:137796"/>
    </reaction>
</comment>
<evidence type="ECO:0000256" key="1">
    <source>
        <dbReference type="ARBA" id="ARBA00000022"/>
    </source>
</evidence>
<evidence type="ECO:0000313" key="4">
    <source>
        <dbReference type="EMBL" id="SIS36673.1"/>
    </source>
</evidence>
<feature type="domain" description="NADAR" evidence="3">
    <location>
        <begin position="19"/>
        <end position="163"/>
    </location>
</feature>
<sequence length="211" mass="23653">MIDAHGNVRCYKRMESATFRKVSEKFGGLSNMAGGFPLSVEGVPVATSEALYQACRFPHRPEIQELILASSSPMTAKMKSKPHRRETRPDWSLVRVPIMKWCLRVKLAQNWKRFSELLLSTGDVPIVEDSRTDSFWGAKPDGGDFLVGENALGRLLMELRLKLHDAPEELYEVPPLPIAHFMLLGRQIGVVGRKVYPPVNEIPVPQGTLFG</sequence>
<dbReference type="SUPFAM" id="SSF143990">
    <property type="entry name" value="YbiA-like"/>
    <property type="match status" value="1"/>
</dbReference>
<dbReference type="Pfam" id="PF08719">
    <property type="entry name" value="NADAR"/>
    <property type="match status" value="1"/>
</dbReference>
<name>A0A1N7IHW1_9PROT</name>
<reference evidence="4 5" key="1">
    <citation type="submission" date="2017-01" db="EMBL/GenBank/DDBJ databases">
        <authorList>
            <person name="Mah S.A."/>
            <person name="Swanson W.J."/>
            <person name="Moy G.W."/>
            <person name="Vacquier V.D."/>
        </authorList>
    </citation>
    <scope>NUCLEOTIDE SEQUENCE [LARGE SCALE GENOMIC DNA]</scope>
    <source>
        <strain evidence="4 5">DSM 11589</strain>
    </source>
</reference>
<comment type="catalytic activity">
    <reaction evidence="1">
        <text>5-amino-6-(5-phospho-D-ribosylamino)uracil + H2O = 5,6-diaminouracil + D-ribose 5-phosphate</text>
        <dbReference type="Rhea" id="RHEA:55020"/>
        <dbReference type="ChEBI" id="CHEBI:15377"/>
        <dbReference type="ChEBI" id="CHEBI:46252"/>
        <dbReference type="ChEBI" id="CHEBI:58453"/>
        <dbReference type="ChEBI" id="CHEBI:78346"/>
    </reaction>
</comment>
<keyword evidence="5" id="KW-1185">Reference proteome</keyword>